<feature type="region of interest" description="Disordered" evidence="1">
    <location>
        <begin position="1"/>
        <end position="36"/>
    </location>
</feature>
<protein>
    <submittedName>
        <fullName evidence="2">DUF1168-domain-containing protein</fullName>
    </submittedName>
</protein>
<feature type="non-terminal residue" evidence="2">
    <location>
        <position position="100"/>
    </location>
</feature>
<dbReference type="InterPro" id="IPR009548">
    <property type="entry name" value="Prkrip1"/>
</dbReference>
<reference evidence="2 3" key="1">
    <citation type="journal article" date="2018" name="Nat. Ecol. Evol.">
        <title>Pezizomycetes genomes reveal the molecular basis of ectomycorrhizal truffle lifestyle.</title>
        <authorList>
            <person name="Murat C."/>
            <person name="Payen T."/>
            <person name="Noel B."/>
            <person name="Kuo A."/>
            <person name="Morin E."/>
            <person name="Chen J."/>
            <person name="Kohler A."/>
            <person name="Krizsan K."/>
            <person name="Balestrini R."/>
            <person name="Da Silva C."/>
            <person name="Montanini B."/>
            <person name="Hainaut M."/>
            <person name="Levati E."/>
            <person name="Barry K.W."/>
            <person name="Belfiori B."/>
            <person name="Cichocki N."/>
            <person name="Clum A."/>
            <person name="Dockter R.B."/>
            <person name="Fauchery L."/>
            <person name="Guy J."/>
            <person name="Iotti M."/>
            <person name="Le Tacon F."/>
            <person name="Lindquist E.A."/>
            <person name="Lipzen A."/>
            <person name="Malagnac F."/>
            <person name="Mello A."/>
            <person name="Molinier V."/>
            <person name="Miyauchi S."/>
            <person name="Poulain J."/>
            <person name="Riccioni C."/>
            <person name="Rubini A."/>
            <person name="Sitrit Y."/>
            <person name="Splivallo R."/>
            <person name="Traeger S."/>
            <person name="Wang M."/>
            <person name="Zifcakova L."/>
            <person name="Wipf D."/>
            <person name="Zambonelli A."/>
            <person name="Paolocci F."/>
            <person name="Nowrousian M."/>
            <person name="Ottonello S."/>
            <person name="Baldrian P."/>
            <person name="Spatafora J.W."/>
            <person name="Henrissat B."/>
            <person name="Nagy L.G."/>
            <person name="Aury J.M."/>
            <person name="Wincker P."/>
            <person name="Grigoriev I.V."/>
            <person name="Bonfante P."/>
            <person name="Martin F.M."/>
        </authorList>
    </citation>
    <scope>NUCLEOTIDE SEQUENCE [LARGE SCALE GENOMIC DNA]</scope>
    <source>
        <strain evidence="2 3">ATCC MYA-4762</strain>
    </source>
</reference>
<dbReference type="GO" id="GO:0019901">
    <property type="term" value="F:protein kinase binding"/>
    <property type="evidence" value="ECO:0007669"/>
    <property type="project" value="TreeGrafter"/>
</dbReference>
<feature type="region of interest" description="Disordered" evidence="1">
    <location>
        <begin position="68"/>
        <end position="100"/>
    </location>
</feature>
<dbReference type="Proteomes" id="UP000267821">
    <property type="component" value="Unassembled WGS sequence"/>
</dbReference>
<dbReference type="OrthoDB" id="10067079at2759"/>
<dbReference type="EMBL" id="ML121551">
    <property type="protein sequence ID" value="RPB22524.1"/>
    <property type="molecule type" value="Genomic_DNA"/>
</dbReference>
<evidence type="ECO:0000256" key="1">
    <source>
        <dbReference type="SAM" id="MobiDB-lite"/>
    </source>
</evidence>
<organism evidence="2 3">
    <name type="scientific">Terfezia boudieri ATCC MYA-4762</name>
    <dbReference type="NCBI Taxonomy" id="1051890"/>
    <lineage>
        <taxon>Eukaryota</taxon>
        <taxon>Fungi</taxon>
        <taxon>Dikarya</taxon>
        <taxon>Ascomycota</taxon>
        <taxon>Pezizomycotina</taxon>
        <taxon>Pezizomycetes</taxon>
        <taxon>Pezizales</taxon>
        <taxon>Pezizaceae</taxon>
        <taxon>Terfezia</taxon>
    </lineage>
</organism>
<dbReference type="GO" id="GO:0005730">
    <property type="term" value="C:nucleolus"/>
    <property type="evidence" value="ECO:0007669"/>
    <property type="project" value="TreeGrafter"/>
</dbReference>
<evidence type="ECO:0000313" key="3">
    <source>
        <dbReference type="Proteomes" id="UP000267821"/>
    </source>
</evidence>
<dbReference type="InParanoid" id="A0A3N4LHZ9"/>
<feature type="compositionally biased region" description="Basic and acidic residues" evidence="1">
    <location>
        <begin position="88"/>
        <end position="100"/>
    </location>
</feature>
<dbReference type="STRING" id="1051890.A0A3N4LHZ9"/>
<dbReference type="PANTHER" id="PTHR13507">
    <property type="entry name" value="PRKR-INTERACTING PROTEIN 1"/>
    <property type="match status" value="1"/>
</dbReference>
<proteinExistence type="predicted"/>
<dbReference type="Pfam" id="PF06658">
    <property type="entry name" value="DUF1168"/>
    <property type="match status" value="1"/>
</dbReference>
<dbReference type="GO" id="GO:0004860">
    <property type="term" value="F:protein kinase inhibitor activity"/>
    <property type="evidence" value="ECO:0007669"/>
    <property type="project" value="TreeGrafter"/>
</dbReference>
<sequence length="100" mass="11119">MSEPIPESIPTSMDPKSSRPQKKKRLMNPTSQQSVQLNQLFKKPDRVINLSGPKAKTLPSPPEIVANVQGSSAGAGSGEFHVYKASRRRENERVKMMDEE</sequence>
<dbReference type="PANTHER" id="PTHR13507:SF0">
    <property type="entry name" value="PRKR-INTERACTING PROTEIN 1"/>
    <property type="match status" value="1"/>
</dbReference>
<accession>A0A3N4LHZ9</accession>
<dbReference type="GO" id="GO:0003725">
    <property type="term" value="F:double-stranded RNA binding"/>
    <property type="evidence" value="ECO:0007669"/>
    <property type="project" value="InterPro"/>
</dbReference>
<name>A0A3N4LHZ9_9PEZI</name>
<gene>
    <name evidence="2" type="ORF">L211DRAFT_762069</name>
</gene>
<evidence type="ECO:0000313" key="2">
    <source>
        <dbReference type="EMBL" id="RPB22524.1"/>
    </source>
</evidence>
<keyword evidence="3" id="KW-1185">Reference proteome</keyword>
<dbReference type="AlphaFoldDB" id="A0A3N4LHZ9"/>